<feature type="compositionally biased region" description="Basic and acidic residues" evidence="1">
    <location>
        <begin position="25"/>
        <end position="35"/>
    </location>
</feature>
<dbReference type="NCBIfam" id="TIGR02464">
    <property type="entry name" value="ribofla_fusion"/>
    <property type="match status" value="1"/>
</dbReference>
<dbReference type="SUPFAM" id="SSF143990">
    <property type="entry name" value="YbiA-like"/>
    <property type="match status" value="1"/>
</dbReference>
<sequence length="250" mass="29485">MARTQNPNSRLDEDDDFDYLNPDETLVRRQGHDKYDEDEDPYDELPEHPPGHLPDHPPSSNLPDHPPNRRPPFPKQPRLKPLLFYEETERYYEFTNFAPYSVTYRDKEYPTSEHLFQARKFLDHRPLLAEHIRKGNDRPRFAFIEARRFAPETRPDWKEKSIEIMEEILELKFTQHNKLRRMLLDTGERLLIENAGKHDDFWGNGADGKGRNELGKALMRLRTILREEEREAMEAAAVAAKGKGKGKGRR</sequence>
<feature type="region of interest" description="Disordered" evidence="1">
    <location>
        <begin position="1"/>
        <end position="79"/>
    </location>
</feature>
<accession>A0A0C3L8Y0</accession>
<evidence type="ECO:0000313" key="4">
    <source>
        <dbReference type="Proteomes" id="UP000054248"/>
    </source>
</evidence>
<dbReference type="Pfam" id="PF08719">
    <property type="entry name" value="NADAR"/>
    <property type="match status" value="1"/>
</dbReference>
<dbReference type="Gene3D" id="1.10.357.40">
    <property type="entry name" value="YbiA-like"/>
    <property type="match status" value="1"/>
</dbReference>
<name>A0A0C3L8Y0_9AGAM</name>
<evidence type="ECO:0000259" key="2">
    <source>
        <dbReference type="Pfam" id="PF08719"/>
    </source>
</evidence>
<dbReference type="OrthoDB" id="206452at2759"/>
<evidence type="ECO:0000256" key="1">
    <source>
        <dbReference type="SAM" id="MobiDB-lite"/>
    </source>
</evidence>
<dbReference type="InterPro" id="IPR037238">
    <property type="entry name" value="YbiA-like_sf"/>
</dbReference>
<dbReference type="HOGENOM" id="CLU_079932_0_0_1"/>
<dbReference type="EMBL" id="KN823334">
    <property type="protein sequence ID" value="KIO17882.1"/>
    <property type="molecule type" value="Genomic_DNA"/>
</dbReference>
<proteinExistence type="predicted"/>
<feature type="domain" description="NADAR" evidence="2">
    <location>
        <begin position="83"/>
        <end position="226"/>
    </location>
</feature>
<reference evidence="4" key="2">
    <citation type="submission" date="2015-01" db="EMBL/GenBank/DDBJ databases">
        <title>Evolutionary Origins and Diversification of the Mycorrhizal Mutualists.</title>
        <authorList>
            <consortium name="DOE Joint Genome Institute"/>
            <consortium name="Mycorrhizal Genomics Consortium"/>
            <person name="Kohler A."/>
            <person name="Kuo A."/>
            <person name="Nagy L.G."/>
            <person name="Floudas D."/>
            <person name="Copeland A."/>
            <person name="Barry K.W."/>
            <person name="Cichocki N."/>
            <person name="Veneault-Fourrey C."/>
            <person name="LaButti K."/>
            <person name="Lindquist E.A."/>
            <person name="Lipzen A."/>
            <person name="Lundell T."/>
            <person name="Morin E."/>
            <person name="Murat C."/>
            <person name="Riley R."/>
            <person name="Ohm R."/>
            <person name="Sun H."/>
            <person name="Tunlid A."/>
            <person name="Henrissat B."/>
            <person name="Grigoriev I.V."/>
            <person name="Hibbett D.S."/>
            <person name="Martin F."/>
        </authorList>
    </citation>
    <scope>NUCLEOTIDE SEQUENCE [LARGE SCALE GENOMIC DNA]</scope>
    <source>
        <strain evidence="4">MUT 4182</strain>
    </source>
</reference>
<protein>
    <recommendedName>
        <fullName evidence="2">NADAR domain-containing protein</fullName>
    </recommendedName>
</protein>
<evidence type="ECO:0000313" key="3">
    <source>
        <dbReference type="EMBL" id="KIO17882.1"/>
    </source>
</evidence>
<feature type="compositionally biased region" description="Basic and acidic residues" evidence="1">
    <location>
        <begin position="45"/>
        <end position="55"/>
    </location>
</feature>
<keyword evidence="4" id="KW-1185">Reference proteome</keyword>
<organism evidence="3 4">
    <name type="scientific">Tulasnella calospora MUT 4182</name>
    <dbReference type="NCBI Taxonomy" id="1051891"/>
    <lineage>
        <taxon>Eukaryota</taxon>
        <taxon>Fungi</taxon>
        <taxon>Dikarya</taxon>
        <taxon>Basidiomycota</taxon>
        <taxon>Agaricomycotina</taxon>
        <taxon>Agaricomycetes</taxon>
        <taxon>Cantharellales</taxon>
        <taxon>Tulasnellaceae</taxon>
        <taxon>Tulasnella</taxon>
    </lineage>
</organism>
<reference evidence="3 4" key="1">
    <citation type="submission" date="2014-04" db="EMBL/GenBank/DDBJ databases">
        <authorList>
            <consortium name="DOE Joint Genome Institute"/>
            <person name="Kuo A."/>
            <person name="Girlanda M."/>
            <person name="Perotto S."/>
            <person name="Kohler A."/>
            <person name="Nagy L.G."/>
            <person name="Floudas D."/>
            <person name="Copeland A."/>
            <person name="Barry K.W."/>
            <person name="Cichocki N."/>
            <person name="Veneault-Fourrey C."/>
            <person name="LaButti K."/>
            <person name="Lindquist E.A."/>
            <person name="Lipzen A."/>
            <person name="Lundell T."/>
            <person name="Morin E."/>
            <person name="Murat C."/>
            <person name="Sun H."/>
            <person name="Tunlid A."/>
            <person name="Henrissat B."/>
            <person name="Grigoriev I.V."/>
            <person name="Hibbett D.S."/>
            <person name="Martin F."/>
            <person name="Nordberg H.P."/>
            <person name="Cantor M.N."/>
            <person name="Hua S.X."/>
        </authorList>
    </citation>
    <scope>NUCLEOTIDE SEQUENCE [LARGE SCALE GENOMIC DNA]</scope>
    <source>
        <strain evidence="3 4">MUT 4182</strain>
    </source>
</reference>
<dbReference type="AlphaFoldDB" id="A0A0C3L8Y0"/>
<dbReference type="CDD" id="cd15457">
    <property type="entry name" value="NADAR"/>
    <property type="match status" value="1"/>
</dbReference>
<dbReference type="Proteomes" id="UP000054248">
    <property type="component" value="Unassembled WGS sequence"/>
</dbReference>
<dbReference type="STRING" id="1051891.A0A0C3L8Y0"/>
<gene>
    <name evidence="3" type="ORF">M407DRAFT_84531</name>
</gene>
<dbReference type="InterPro" id="IPR012816">
    <property type="entry name" value="NADAR"/>
</dbReference>